<accession>A0A8J3G5P2</accession>
<evidence type="ECO:0000313" key="2">
    <source>
        <dbReference type="Proteomes" id="UP000642809"/>
    </source>
</evidence>
<protein>
    <submittedName>
        <fullName evidence="1">Uncharacterized protein</fullName>
    </submittedName>
</protein>
<dbReference type="InterPro" id="IPR025316">
    <property type="entry name" value="DUF4221"/>
</dbReference>
<sequence>MIDNYIITIDSLTLPFYDYFQLIEENGVSYLLGFNRQQVSLDFIPLDDDSIPIRHIFFEEDGPGSIEADLDMFWYFNSDSIVMMQDRSKRMKVFNVRGEVISSPAVQLRDNKGMQLYPVAYAHQGQRPIFGSSNWILPVYPDTDVKSTNYYKKDKFVVWDPVNNETRTTFGSYPEVYRGDAYYDILREPTLTHSHRNTYLVTFPADPSIYEYTLDSSIVLQYHYPKLKQYENIGVKRDADFQQFVNHYISSAWFQQLLFDPYRQVYYRFLKEKQDLINPRGTKNTALDAQWKILVMDKELNVVGAIDLDTQAYNPMFTFVRENGLYIVSNERKNDDEMVFGIFNWEE</sequence>
<reference evidence="1" key="2">
    <citation type="submission" date="2020-09" db="EMBL/GenBank/DDBJ databases">
        <authorList>
            <person name="Sun Q."/>
            <person name="Kim S."/>
        </authorList>
    </citation>
    <scope>NUCLEOTIDE SEQUENCE</scope>
    <source>
        <strain evidence="1">KCTC 23224</strain>
    </source>
</reference>
<dbReference type="AlphaFoldDB" id="A0A8J3G5P2"/>
<reference evidence="1" key="1">
    <citation type="journal article" date="2014" name="Int. J. Syst. Evol. Microbiol.">
        <title>Complete genome sequence of Corynebacterium casei LMG S-19264T (=DSM 44701T), isolated from a smear-ripened cheese.</title>
        <authorList>
            <consortium name="US DOE Joint Genome Institute (JGI-PGF)"/>
            <person name="Walter F."/>
            <person name="Albersmeier A."/>
            <person name="Kalinowski J."/>
            <person name="Ruckert C."/>
        </authorList>
    </citation>
    <scope>NUCLEOTIDE SEQUENCE</scope>
    <source>
        <strain evidence="1">KCTC 23224</strain>
    </source>
</reference>
<organism evidence="1 2">
    <name type="scientific">Mongoliitalea lutea</name>
    <dbReference type="NCBI Taxonomy" id="849756"/>
    <lineage>
        <taxon>Bacteria</taxon>
        <taxon>Pseudomonadati</taxon>
        <taxon>Bacteroidota</taxon>
        <taxon>Cytophagia</taxon>
        <taxon>Cytophagales</taxon>
        <taxon>Cyclobacteriaceae</taxon>
        <taxon>Mongoliitalea</taxon>
    </lineage>
</organism>
<dbReference type="RefSeq" id="WP_229800571.1">
    <property type="nucleotide sequence ID" value="NZ_BMYF01000010.1"/>
</dbReference>
<comment type="caution">
    <text evidence="1">The sequence shown here is derived from an EMBL/GenBank/DDBJ whole genome shotgun (WGS) entry which is preliminary data.</text>
</comment>
<dbReference type="EMBL" id="BMYF01000010">
    <property type="protein sequence ID" value="GHB37653.1"/>
    <property type="molecule type" value="Genomic_DNA"/>
</dbReference>
<proteinExistence type="predicted"/>
<dbReference type="Proteomes" id="UP000642809">
    <property type="component" value="Unassembled WGS sequence"/>
</dbReference>
<gene>
    <name evidence="1" type="ORF">GCM10008106_18600</name>
</gene>
<dbReference type="Pfam" id="PF13970">
    <property type="entry name" value="DUF4221"/>
    <property type="match status" value="1"/>
</dbReference>
<evidence type="ECO:0000313" key="1">
    <source>
        <dbReference type="EMBL" id="GHB37653.1"/>
    </source>
</evidence>
<keyword evidence="2" id="KW-1185">Reference proteome</keyword>
<name>A0A8J3G5P2_9BACT</name>